<accession>A0A7X6DSI2</accession>
<keyword evidence="6" id="KW-1185">Reference proteome</keyword>
<dbReference type="InterPro" id="IPR042203">
    <property type="entry name" value="Leu/Phe-tRNA_Trfase_C"/>
</dbReference>
<dbReference type="InterPro" id="IPR042221">
    <property type="entry name" value="Leu/Phe-tRNA_Trfase_N"/>
</dbReference>
<dbReference type="EC" id="2.3.2.6" evidence="4"/>
<evidence type="ECO:0000313" key="5">
    <source>
        <dbReference type="EMBL" id="NKE72572.1"/>
    </source>
</evidence>
<dbReference type="PANTHER" id="PTHR30098">
    <property type="entry name" value="LEUCYL/PHENYLALANYL-TRNA--PROTEIN TRANSFERASE"/>
    <property type="match status" value="1"/>
</dbReference>
<reference evidence="5 6" key="1">
    <citation type="journal article" date="2020" name="Nature">
        <title>Bacterial chemolithoautotrophy via manganese oxidation.</title>
        <authorList>
            <person name="Yu H."/>
            <person name="Leadbetter J.R."/>
        </authorList>
    </citation>
    <scope>NUCLEOTIDE SEQUENCE [LARGE SCALE GENOMIC DNA]</scope>
    <source>
        <strain evidence="5 6">Mn-1</strain>
    </source>
</reference>
<comment type="similarity">
    <text evidence="4">Belongs to the L/F-transferase family.</text>
</comment>
<dbReference type="AlphaFoldDB" id="A0A7X6DSI2"/>
<proteinExistence type="inferred from homology"/>
<evidence type="ECO:0000256" key="2">
    <source>
        <dbReference type="ARBA" id="ARBA00022679"/>
    </source>
</evidence>
<dbReference type="GO" id="GO:0008914">
    <property type="term" value="F:leucyl-tRNA--protein transferase activity"/>
    <property type="evidence" value="ECO:0007669"/>
    <property type="project" value="UniProtKB-UniRule"/>
</dbReference>
<evidence type="ECO:0000313" key="6">
    <source>
        <dbReference type="Proteomes" id="UP000534783"/>
    </source>
</evidence>
<keyword evidence="2 4" id="KW-0808">Transferase</keyword>
<dbReference type="Gene3D" id="3.30.70.3550">
    <property type="entry name" value="Leucyl/phenylalanyl-tRNA-protein transferase, N-terminal domain"/>
    <property type="match status" value="1"/>
</dbReference>
<dbReference type="InterPro" id="IPR016181">
    <property type="entry name" value="Acyl_CoA_acyltransferase"/>
</dbReference>
<evidence type="ECO:0000256" key="3">
    <source>
        <dbReference type="ARBA" id="ARBA00023315"/>
    </source>
</evidence>
<dbReference type="GO" id="GO:0030163">
    <property type="term" value="P:protein catabolic process"/>
    <property type="evidence" value="ECO:0007669"/>
    <property type="project" value="UniProtKB-UniRule"/>
</dbReference>
<dbReference type="EMBL" id="VTOW01000003">
    <property type="protein sequence ID" value="NKE72572.1"/>
    <property type="molecule type" value="Genomic_DNA"/>
</dbReference>
<organism evidence="5 6">
    <name type="scientific">Candidatus Manganitrophus noduliformans</name>
    <dbReference type="NCBI Taxonomy" id="2606439"/>
    <lineage>
        <taxon>Bacteria</taxon>
        <taxon>Pseudomonadati</taxon>
        <taxon>Nitrospirota</taxon>
        <taxon>Nitrospiria</taxon>
        <taxon>Candidatus Troglogloeales</taxon>
        <taxon>Candidatus Manganitrophaceae</taxon>
        <taxon>Candidatus Manganitrophus</taxon>
    </lineage>
</organism>
<comment type="subcellular location">
    <subcellularLocation>
        <location evidence="4">Cytoplasm</location>
    </subcellularLocation>
</comment>
<evidence type="ECO:0000256" key="1">
    <source>
        <dbReference type="ARBA" id="ARBA00022490"/>
    </source>
</evidence>
<dbReference type="GO" id="GO:0005737">
    <property type="term" value="C:cytoplasm"/>
    <property type="evidence" value="ECO:0007669"/>
    <property type="project" value="UniProtKB-SubCell"/>
</dbReference>
<dbReference type="FunFam" id="3.40.630.70:FF:000001">
    <property type="entry name" value="Leucyl/phenylalanyl-tRNA--protein transferase"/>
    <property type="match status" value="1"/>
</dbReference>
<comment type="catalytic activity">
    <reaction evidence="4">
        <text>N-terminal L-lysyl-[protein] + L-leucyl-tRNA(Leu) = N-terminal L-leucyl-L-lysyl-[protein] + tRNA(Leu) + H(+)</text>
        <dbReference type="Rhea" id="RHEA:12340"/>
        <dbReference type="Rhea" id="RHEA-COMP:9613"/>
        <dbReference type="Rhea" id="RHEA-COMP:9622"/>
        <dbReference type="Rhea" id="RHEA-COMP:12670"/>
        <dbReference type="Rhea" id="RHEA-COMP:12671"/>
        <dbReference type="ChEBI" id="CHEBI:15378"/>
        <dbReference type="ChEBI" id="CHEBI:65249"/>
        <dbReference type="ChEBI" id="CHEBI:78442"/>
        <dbReference type="ChEBI" id="CHEBI:78494"/>
        <dbReference type="ChEBI" id="CHEBI:133043"/>
        <dbReference type="EC" id="2.3.2.6"/>
    </reaction>
</comment>
<gene>
    <name evidence="4" type="primary">aat</name>
    <name evidence="5" type="ORF">MNODULE_17615</name>
</gene>
<dbReference type="Gene3D" id="3.40.630.70">
    <property type="entry name" value="Leucyl/phenylalanyl-tRNA-protein transferase, C-terminal domain"/>
    <property type="match status" value="1"/>
</dbReference>
<comment type="catalytic activity">
    <reaction evidence="4">
        <text>L-phenylalanyl-tRNA(Phe) + an N-terminal L-alpha-aminoacyl-[protein] = an N-terminal L-phenylalanyl-L-alpha-aminoacyl-[protein] + tRNA(Phe)</text>
        <dbReference type="Rhea" id="RHEA:43632"/>
        <dbReference type="Rhea" id="RHEA-COMP:9668"/>
        <dbReference type="Rhea" id="RHEA-COMP:9699"/>
        <dbReference type="Rhea" id="RHEA-COMP:10636"/>
        <dbReference type="Rhea" id="RHEA-COMP:10637"/>
        <dbReference type="ChEBI" id="CHEBI:78442"/>
        <dbReference type="ChEBI" id="CHEBI:78531"/>
        <dbReference type="ChEBI" id="CHEBI:78597"/>
        <dbReference type="ChEBI" id="CHEBI:83561"/>
        <dbReference type="EC" id="2.3.2.6"/>
    </reaction>
</comment>
<dbReference type="HAMAP" id="MF_00688">
    <property type="entry name" value="Leu_Phe_trans"/>
    <property type="match status" value="1"/>
</dbReference>
<comment type="catalytic activity">
    <reaction evidence="4">
        <text>N-terminal L-arginyl-[protein] + L-leucyl-tRNA(Leu) = N-terminal L-leucyl-L-arginyl-[protein] + tRNA(Leu) + H(+)</text>
        <dbReference type="Rhea" id="RHEA:50416"/>
        <dbReference type="Rhea" id="RHEA-COMP:9613"/>
        <dbReference type="Rhea" id="RHEA-COMP:9622"/>
        <dbReference type="Rhea" id="RHEA-COMP:12672"/>
        <dbReference type="Rhea" id="RHEA-COMP:12673"/>
        <dbReference type="ChEBI" id="CHEBI:15378"/>
        <dbReference type="ChEBI" id="CHEBI:64719"/>
        <dbReference type="ChEBI" id="CHEBI:78442"/>
        <dbReference type="ChEBI" id="CHEBI:78494"/>
        <dbReference type="ChEBI" id="CHEBI:133044"/>
        <dbReference type="EC" id="2.3.2.6"/>
    </reaction>
</comment>
<protein>
    <recommendedName>
        <fullName evidence="4">Leucyl/phenylalanyl-tRNA--protein transferase</fullName>
        <ecNumber evidence="4">2.3.2.6</ecNumber>
    </recommendedName>
    <alternativeName>
        <fullName evidence="4">L/F-transferase</fullName>
    </alternativeName>
    <alternativeName>
        <fullName evidence="4">Leucyltransferase</fullName>
    </alternativeName>
    <alternativeName>
        <fullName evidence="4">Phenyalanyltransferase</fullName>
    </alternativeName>
</protein>
<comment type="function">
    <text evidence="4">Functions in the N-end rule pathway of protein degradation where it conjugates Leu, Phe and, less efficiently, Met from aminoacyl-tRNAs to the N-termini of proteins containing an N-terminal arginine or lysine.</text>
</comment>
<keyword evidence="1 4" id="KW-0963">Cytoplasm</keyword>
<dbReference type="Proteomes" id="UP000534783">
    <property type="component" value="Unassembled WGS sequence"/>
</dbReference>
<dbReference type="InterPro" id="IPR004616">
    <property type="entry name" value="Leu/Phe-tRNA_Trfase"/>
</dbReference>
<dbReference type="Pfam" id="PF03588">
    <property type="entry name" value="Leu_Phe_trans"/>
    <property type="match status" value="1"/>
</dbReference>
<sequence length="219" mass="24851">MHLPSPSNPFLFPHLHFTLLHQFGYSLSMQISLTPELLEAAYRQGIFPMADGGEVRWYSPDPRGIIDLESFHLPKRLARTIRREPFEIVINRNFEAVIRACASRQETWISEEIIRAYLALHRSGKAHSVEAYAEGTLAGGLYGVALGGAFMGESMFTAQRDASKVCLAFLVERLKNRGYLLLDTQFITSHLQSFGAVEISRPEYMRRLEKALALDCRFD</sequence>
<comment type="caution">
    <text evidence="5">The sequence shown here is derived from an EMBL/GenBank/DDBJ whole genome shotgun (WGS) entry which is preliminary data.</text>
</comment>
<keyword evidence="3 4" id="KW-0012">Acyltransferase</keyword>
<evidence type="ECO:0000256" key="4">
    <source>
        <dbReference type="HAMAP-Rule" id="MF_00688"/>
    </source>
</evidence>
<dbReference type="SUPFAM" id="SSF55729">
    <property type="entry name" value="Acyl-CoA N-acyltransferases (Nat)"/>
    <property type="match status" value="1"/>
</dbReference>
<dbReference type="PANTHER" id="PTHR30098:SF2">
    <property type="entry name" value="LEUCYL_PHENYLALANYL-TRNA--PROTEIN TRANSFERASE"/>
    <property type="match status" value="1"/>
</dbReference>
<dbReference type="NCBIfam" id="TIGR00667">
    <property type="entry name" value="aat"/>
    <property type="match status" value="1"/>
</dbReference>
<name>A0A7X6DSI2_9BACT</name>